<dbReference type="AlphaFoldDB" id="A0A429Y052"/>
<evidence type="ECO:0000313" key="1">
    <source>
        <dbReference type="EMBL" id="RST74415.1"/>
    </source>
</evidence>
<dbReference type="OrthoDB" id="2970258at2"/>
<comment type="caution">
    <text evidence="1">The sequence shown here is derived from an EMBL/GenBank/DDBJ whole genome shotgun (WGS) entry which is preliminary data.</text>
</comment>
<dbReference type="EMBL" id="QYTV02000004">
    <property type="protein sequence ID" value="RST74415.1"/>
    <property type="molecule type" value="Genomic_DNA"/>
</dbReference>
<keyword evidence="2" id="KW-1185">Reference proteome</keyword>
<reference evidence="1" key="1">
    <citation type="submission" date="2018-12" db="EMBL/GenBank/DDBJ databases">
        <authorList>
            <person name="Sun L."/>
            <person name="Chen Z."/>
        </authorList>
    </citation>
    <scope>NUCLEOTIDE SEQUENCE [LARGE SCALE GENOMIC DNA]</scope>
    <source>
        <strain evidence="1">3-2-2</strain>
    </source>
</reference>
<dbReference type="Proteomes" id="UP000287156">
    <property type="component" value="Unassembled WGS sequence"/>
</dbReference>
<name>A0A429Y052_9BACI</name>
<accession>A0A429Y052</accession>
<protein>
    <submittedName>
        <fullName evidence="1">Uncharacterized protein</fullName>
    </submittedName>
</protein>
<gene>
    <name evidence="1" type="ORF">D4T97_011730</name>
</gene>
<sequence>MGTIVIVTVIIFLLWPRMKQIPKKDKRAFFVPLPIGLVLSMFDLQHMKGPVTLIEDIFKPIGQFMAK</sequence>
<organism evidence="1 2">
    <name type="scientific">Siminovitchia acidinfaciens</name>
    <dbReference type="NCBI Taxonomy" id="2321395"/>
    <lineage>
        <taxon>Bacteria</taxon>
        <taxon>Bacillati</taxon>
        <taxon>Bacillota</taxon>
        <taxon>Bacilli</taxon>
        <taxon>Bacillales</taxon>
        <taxon>Bacillaceae</taxon>
        <taxon>Siminovitchia</taxon>
    </lineage>
</organism>
<proteinExistence type="predicted"/>
<evidence type="ECO:0000313" key="2">
    <source>
        <dbReference type="Proteomes" id="UP000287156"/>
    </source>
</evidence>